<evidence type="ECO:0000313" key="2">
    <source>
        <dbReference type="EMBL" id="KAK1444351.1"/>
    </source>
</evidence>
<proteinExistence type="predicted"/>
<dbReference type="AlphaFoldDB" id="A0AAD8PFC7"/>
<accession>A0AAD8PFC7</accession>
<comment type="caution">
    <text evidence="2">The sequence shown here is derived from an EMBL/GenBank/DDBJ whole genome shotgun (WGS) entry which is preliminary data.</text>
</comment>
<evidence type="ECO:0000313" key="3">
    <source>
        <dbReference type="Proteomes" id="UP001230268"/>
    </source>
</evidence>
<feature type="region of interest" description="Disordered" evidence="1">
    <location>
        <begin position="939"/>
        <end position="961"/>
    </location>
</feature>
<feature type="region of interest" description="Disordered" evidence="1">
    <location>
        <begin position="40"/>
        <end position="64"/>
    </location>
</feature>
<protein>
    <submittedName>
        <fullName evidence="2">Uncharacterized protein</fullName>
    </submittedName>
</protein>
<dbReference type="EMBL" id="JAVEPI010000001">
    <property type="protein sequence ID" value="KAK1444351.1"/>
    <property type="molecule type" value="Genomic_DNA"/>
</dbReference>
<reference evidence="2" key="1">
    <citation type="submission" date="2023-08" db="EMBL/GenBank/DDBJ databases">
        <title>Draft sequence of the Babesia gibsoni genome.</title>
        <authorList>
            <person name="Yamagishi J.Y."/>
            <person name="Xuan X.X."/>
        </authorList>
    </citation>
    <scope>NUCLEOTIDE SEQUENCE</scope>
    <source>
        <strain evidence="2">Azabu</strain>
    </source>
</reference>
<gene>
    <name evidence="2" type="ORF">BgAZ_102570</name>
</gene>
<organism evidence="2 3">
    <name type="scientific">Babesia gibsoni</name>
    <dbReference type="NCBI Taxonomy" id="33632"/>
    <lineage>
        <taxon>Eukaryota</taxon>
        <taxon>Sar</taxon>
        <taxon>Alveolata</taxon>
        <taxon>Apicomplexa</taxon>
        <taxon>Aconoidasida</taxon>
        <taxon>Piroplasmida</taxon>
        <taxon>Babesiidae</taxon>
        <taxon>Babesia</taxon>
    </lineage>
</organism>
<keyword evidence="3" id="KW-1185">Reference proteome</keyword>
<feature type="region of interest" description="Disordered" evidence="1">
    <location>
        <begin position="861"/>
        <end position="885"/>
    </location>
</feature>
<feature type="compositionally biased region" description="Polar residues" evidence="1">
    <location>
        <begin position="43"/>
        <end position="52"/>
    </location>
</feature>
<name>A0AAD8PFC7_BABGI</name>
<sequence>MVNSHIINARYVALLFVSVGLLESTAAIKLWVPWKSAPEVSGNPPTQITPVESSLPGDLPHSMSSSSATNVERFIRYNSFAGKCSQLYLLAYTVNKINSPKESYNDMKILYAMVEQNAGGSSFNKRDLWNKIYGRMIDNIQEVEHLEAQLQHITRLVERDKICEVSLSDEEFETHIDELENAYEGPFTAIVNQLARDGWMNVQRTMLKCLSMSMLNDEKITNLVTTLTEGHAEASGKRNIVLSKMDFANKLQRIDMDVNEFKKWVTVRRSNFKVYTQRIERVAILFASTIPKGLVLEHYRLSEKCVAQWYKIHLGLQEKEEFIRDVEYLSAKIKYAISKRGQSPNAVRVFGKVIKVVLDTLPYRLGDREVKNPMLKDIEELNGCIHTLESNRDDENISVQIDLELGDEFEMATGFSLGSDSEVLLSTGYLFELLRNMEGATNVISTWIAEFEKLATTEGSSGTSAYAPDIQRTKVFAKSIRDLVDDAKTLFRHIQHRTYLDVSMGRASAAGESSRDSENAKLKNIMDKIYINLYSARLLFMEFYDKIFYMRKYINIQIRLFKGYDIVDEAKNLINMALPVLEENLDEYLGFRKEGIIYLSKLAAVEKLMHYVDGDAIMSHLPALNLNKEDVHTLVDEFNLTNNTRLSIRQLANSFKELNDMSLMKDVEEALASFFKLRSVLHKSLLLNKSIHFINHLKTFIGDDIKTLDEMKRRAWIFILKSLEHSGQRDLLNDSNKIYQLIHLSESRSPFYNAPDSQIEADRYTAVSHEGSYKEIIHASAKMGINGNLADVPMAPVDYMTLNDDNDGALDSGSLHGTEEIASNHLNTRDEPSLMLGLIEGTGAEGGHISDKIVHHPLLNSSEKSEETSEYKPTTGPIRGAWDYHPPDIFNPTTPSPEGLDKTYGSAPSIVASDIMPLECINNICNNPPNVNSAMLTSAVSTPHNSASDTTAGNTNYKPNDNQSLLQNSVLSSSERHETFSKFLKEFIKAYSVLMESPSQSSSPSEGLYTCSNNCSTDDRENILYRSKDILSQLRLIYEAWVAFTETLEKKERELALRVKATRRNQLRCVSSDDESISQLLHEIEQVFNYRLKLQQEVISMSECLTLLSEDVKCCFSPGNEYFQQRLREQMNEFFPSLISLAVDMLDPYMNSPSVDFSNSLKAFLSRFS</sequence>
<evidence type="ECO:0000256" key="1">
    <source>
        <dbReference type="SAM" id="MobiDB-lite"/>
    </source>
</evidence>
<dbReference type="Proteomes" id="UP001230268">
    <property type="component" value="Unassembled WGS sequence"/>
</dbReference>